<protein>
    <recommendedName>
        <fullName evidence="2">Fibronectin type-III domain-containing protein</fullName>
    </recommendedName>
</protein>
<organism evidence="3 4">
    <name type="scientific">Flavobacterium subsaxonicum WB 4.1-42 = DSM 21790</name>
    <dbReference type="NCBI Taxonomy" id="1121898"/>
    <lineage>
        <taxon>Bacteria</taxon>
        <taxon>Pseudomonadati</taxon>
        <taxon>Bacteroidota</taxon>
        <taxon>Flavobacteriia</taxon>
        <taxon>Flavobacteriales</taxon>
        <taxon>Flavobacteriaceae</taxon>
        <taxon>Flavobacterium</taxon>
    </lineage>
</organism>
<name>A0A0A2MW92_9FLAO</name>
<dbReference type="eggNOG" id="COG1572">
    <property type="taxonomic scope" value="Bacteria"/>
</dbReference>
<dbReference type="STRING" id="1121898.GCA_000422725_03501"/>
<proteinExistence type="predicted"/>
<dbReference type="Gene3D" id="2.60.40.10">
    <property type="entry name" value="Immunoglobulins"/>
    <property type="match status" value="1"/>
</dbReference>
<dbReference type="InterPro" id="IPR013783">
    <property type="entry name" value="Ig-like_fold"/>
</dbReference>
<dbReference type="SMART" id="SM00060">
    <property type="entry name" value="FN3"/>
    <property type="match status" value="1"/>
</dbReference>
<feature type="domain" description="Fibronectin type-III" evidence="2">
    <location>
        <begin position="220"/>
        <end position="312"/>
    </location>
</feature>
<evidence type="ECO:0000313" key="4">
    <source>
        <dbReference type="Proteomes" id="UP000030111"/>
    </source>
</evidence>
<dbReference type="AlphaFoldDB" id="A0A0A2MW92"/>
<dbReference type="InterPro" id="IPR036116">
    <property type="entry name" value="FN3_sf"/>
</dbReference>
<comment type="caution">
    <text evidence="3">The sequence shown here is derived from an EMBL/GenBank/DDBJ whole genome shotgun (WGS) entry which is preliminary data.</text>
</comment>
<sequence length="1185" mass="122955">MNKFTLNNLQKSWYPKQWISGFLVLFLLIGTVATAQTVTLGSGTAETSEADYLDLGPVSSYYAYTHYQVVYTAAEITAAGGVAGLVSQFGWNVSLAPDVVLPAYTIKMALTTATDAATHNNAPLTQVYSGDFTAVTGYNMFTLTTTFVWDGTSNILIDICNGSADFEDTYGTTFVYGTADNSSRYSVSDGTSQCSVETEVVNTFKPQARFVLTTPPSCLNPASAGATAVTQNTATINWAAPVLGTPAGYEYVVSTTNTAPTGAGTAATGTSAAIANLTASTTYYVFVRSACGADGFSTWTQGSFTTDCISPVLTVTVPEAICGQGSIDLVSESTGFVYWYNAAVGGSIIASGETFTTPLLTQNATYYVGASSSALQTAGAVYSGTETIGDSTGNHGIAVTTTVPNVTVMSAEIPFTGTGTFTVELWDANENVVTSVTTETVTGNGATPVAVPLNLTIPAAGDYYIILSEITGNIYDLGYSEETFPFETEDGSLSVTSGYWYGEDVTNMYFYNLLIGSNACLSPRQAVAVTVNPATPVTTAVTNALICEGASTQISATSTNAGYAYVWMPGNLTGATQTVSPTATTQYTVTATDAATGCVAVATVTVTVNALPSDLDVTEDAEVCTNGNAVALTVTGGVTNNVILSEGFNAATNNWTKINNSTGGDIIEAAWTLRPDGYEYSFDPFESNDNTQFYLTNSDAQGYEGITTSTILQSPAFSTVGYTSANVSFYQFLYEPSSGTTATVEVSTNGTTWAALATYDETVGELDAFEQSTVALTAAYLNQPTVYVRFKYDSEYRYYWAIDNVSVQGEQSASFTWAPVAGLFTDAAATTPYTGTATATVYATPDADTTYTVTASNVAGCSVTATTAVTVITTDAPEVTAAQTFCNAATVANLSATGGTNVQWYAAATGGTALTAATALTATTYYASQTVNGCESADRTAVVVTITTVVADAPADVTECDAYTLPELTNGAYYTAANGGGTAIAVGTEITETTTLYVFAASGDCTAQNTFTVTINSAAAPTGAATQTITVIEGEDATLADIEVTATGTVIWYATEADALAGVNPLAADAVLTTATTYYATQTVGDCTSTDVLAVTVTIETVLSTTGFDVHNFAYYPNPVSNVLTVEYSSDITAVSVFNVLGQQMLTAKPNATNAAIDMSALAQGTYMVNVTVGTAVKTIKVIKN</sequence>
<dbReference type="InterPro" id="IPR026444">
    <property type="entry name" value="Secre_tail"/>
</dbReference>
<keyword evidence="4" id="KW-1185">Reference proteome</keyword>
<keyword evidence="1" id="KW-0732">Signal</keyword>
<dbReference type="eggNOG" id="COG1404">
    <property type="taxonomic scope" value="Bacteria"/>
</dbReference>
<accession>A0A0A2MW92</accession>
<dbReference type="InterPro" id="IPR003961">
    <property type="entry name" value="FN3_dom"/>
</dbReference>
<dbReference type="OrthoDB" id="1447704at2"/>
<dbReference type="Pfam" id="PF19081">
    <property type="entry name" value="Ig_7"/>
    <property type="match status" value="2"/>
</dbReference>
<dbReference type="RefSeq" id="WP_026991467.1">
    <property type="nucleotide sequence ID" value="NZ_AUGP01000029.1"/>
</dbReference>
<gene>
    <name evidence="3" type="ORF">Q766_12000</name>
</gene>
<dbReference type="EMBL" id="JRLY01000009">
    <property type="protein sequence ID" value="KGO92500.1"/>
    <property type="molecule type" value="Genomic_DNA"/>
</dbReference>
<dbReference type="SUPFAM" id="SSF49265">
    <property type="entry name" value="Fibronectin type III"/>
    <property type="match status" value="1"/>
</dbReference>
<dbReference type="Pfam" id="PF18962">
    <property type="entry name" value="Por_Secre_tail"/>
    <property type="match status" value="1"/>
</dbReference>
<evidence type="ECO:0000313" key="3">
    <source>
        <dbReference type="EMBL" id="KGO92500.1"/>
    </source>
</evidence>
<dbReference type="PROSITE" id="PS50853">
    <property type="entry name" value="FN3"/>
    <property type="match status" value="1"/>
</dbReference>
<evidence type="ECO:0000259" key="2">
    <source>
        <dbReference type="PROSITE" id="PS50853"/>
    </source>
</evidence>
<evidence type="ECO:0000256" key="1">
    <source>
        <dbReference type="ARBA" id="ARBA00022729"/>
    </source>
</evidence>
<dbReference type="Proteomes" id="UP000030111">
    <property type="component" value="Unassembled WGS sequence"/>
</dbReference>
<reference evidence="3 4" key="1">
    <citation type="submission" date="2013-09" db="EMBL/GenBank/DDBJ databases">
        <authorList>
            <person name="Zeng Z."/>
            <person name="Chen C."/>
        </authorList>
    </citation>
    <scope>NUCLEOTIDE SEQUENCE [LARGE SCALE GENOMIC DNA]</scope>
    <source>
        <strain evidence="3 4">WB 4.1-42</strain>
    </source>
</reference>
<dbReference type="NCBIfam" id="TIGR04183">
    <property type="entry name" value="Por_Secre_tail"/>
    <property type="match status" value="1"/>
</dbReference>
<dbReference type="InterPro" id="IPR044023">
    <property type="entry name" value="Ig_7"/>
</dbReference>